<evidence type="ECO:0000313" key="12">
    <source>
        <dbReference type="Proteomes" id="UP001497493"/>
    </source>
</evidence>
<dbReference type="HAMAP" id="MF_01023">
    <property type="entry name" value="HisC_aminotrans_2"/>
    <property type="match status" value="1"/>
</dbReference>
<dbReference type="Proteomes" id="UP001497493">
    <property type="component" value="Chromosome"/>
</dbReference>
<protein>
    <recommendedName>
        <fullName evidence="9">Histidinol-phosphate aminotransferase</fullName>
        <ecNumber evidence="9">2.6.1.9</ecNumber>
    </recommendedName>
    <alternativeName>
        <fullName evidence="9">Imidazole acetol-phosphate transaminase</fullName>
    </alternativeName>
</protein>
<dbReference type="PANTHER" id="PTHR43643:SF3">
    <property type="entry name" value="HISTIDINOL-PHOSPHATE AMINOTRANSFERASE"/>
    <property type="match status" value="1"/>
</dbReference>
<proteinExistence type="inferred from homology"/>
<comment type="pathway">
    <text evidence="2 9">Amino-acid biosynthesis; L-histidine biosynthesis; L-histidine from 5-phospho-alpha-D-ribose 1-diphosphate: step 7/9.</text>
</comment>
<evidence type="ECO:0000256" key="1">
    <source>
        <dbReference type="ARBA" id="ARBA00001933"/>
    </source>
</evidence>
<dbReference type="InterPro" id="IPR015421">
    <property type="entry name" value="PyrdxlP-dep_Trfase_major"/>
</dbReference>
<dbReference type="RefSeq" id="WP_348758235.1">
    <property type="nucleotide sequence ID" value="NZ_OZ026884.1"/>
</dbReference>
<evidence type="ECO:0000256" key="2">
    <source>
        <dbReference type="ARBA" id="ARBA00005011"/>
    </source>
</evidence>
<organism evidence="11 12">
    <name type="scientific">Candidatus Methylocalor cossyra</name>
    <dbReference type="NCBI Taxonomy" id="3108543"/>
    <lineage>
        <taxon>Bacteria</taxon>
        <taxon>Pseudomonadati</taxon>
        <taxon>Pseudomonadota</taxon>
        <taxon>Gammaproteobacteria</taxon>
        <taxon>Methylococcales</taxon>
        <taxon>Methylococcaceae</taxon>
        <taxon>Candidatus Methylocalor</taxon>
    </lineage>
</organism>
<feature type="modified residue" description="N6-(pyridoxal phosphate)lysine" evidence="9">
    <location>
        <position position="232"/>
    </location>
</feature>
<dbReference type="SUPFAM" id="SSF53383">
    <property type="entry name" value="PLP-dependent transferases"/>
    <property type="match status" value="1"/>
</dbReference>
<comment type="similarity">
    <text evidence="3 9">Belongs to the class-II pyridoxal-phosphate-dependent aminotransferase family. Histidinol-phosphate aminotransferase subfamily.</text>
</comment>
<dbReference type="EMBL" id="OZ026884">
    <property type="protein sequence ID" value="CAL1241742.1"/>
    <property type="molecule type" value="Genomic_DNA"/>
</dbReference>
<accession>A0ABP1CBY5</accession>
<evidence type="ECO:0000256" key="5">
    <source>
        <dbReference type="ARBA" id="ARBA00022576"/>
    </source>
</evidence>
<dbReference type="InterPro" id="IPR005861">
    <property type="entry name" value="HisP_aminotrans"/>
</dbReference>
<comment type="catalytic activity">
    <reaction evidence="8 9">
        <text>L-histidinol phosphate + 2-oxoglutarate = 3-(imidazol-4-yl)-2-oxopropyl phosphate + L-glutamate</text>
        <dbReference type="Rhea" id="RHEA:23744"/>
        <dbReference type="ChEBI" id="CHEBI:16810"/>
        <dbReference type="ChEBI" id="CHEBI:29985"/>
        <dbReference type="ChEBI" id="CHEBI:57766"/>
        <dbReference type="ChEBI" id="CHEBI:57980"/>
        <dbReference type="EC" id="2.6.1.9"/>
    </reaction>
</comment>
<evidence type="ECO:0000256" key="4">
    <source>
        <dbReference type="ARBA" id="ARBA00011738"/>
    </source>
</evidence>
<dbReference type="EC" id="2.6.1.9" evidence="9"/>
<keyword evidence="9" id="KW-0028">Amino-acid biosynthesis</keyword>
<evidence type="ECO:0000259" key="10">
    <source>
        <dbReference type="Pfam" id="PF00155"/>
    </source>
</evidence>
<comment type="subunit">
    <text evidence="4 9">Homodimer.</text>
</comment>
<reference evidence="11 12" key="1">
    <citation type="submission" date="2024-04" db="EMBL/GenBank/DDBJ databases">
        <authorList>
            <person name="Cremers G."/>
        </authorList>
    </citation>
    <scope>NUCLEOTIDE SEQUENCE [LARGE SCALE GENOMIC DNA]</scope>
    <source>
        <strain evidence="11">MeCH1-AG</strain>
    </source>
</reference>
<dbReference type="CDD" id="cd00609">
    <property type="entry name" value="AAT_like"/>
    <property type="match status" value="1"/>
</dbReference>
<evidence type="ECO:0000256" key="8">
    <source>
        <dbReference type="ARBA" id="ARBA00047481"/>
    </source>
</evidence>
<dbReference type="GO" id="GO:0004400">
    <property type="term" value="F:histidinol-phosphate transaminase activity"/>
    <property type="evidence" value="ECO:0007669"/>
    <property type="project" value="UniProtKB-EC"/>
</dbReference>
<gene>
    <name evidence="9 11" type="primary">hisC</name>
    <name evidence="11" type="ORF">MECH1_V1_2966</name>
</gene>
<keyword evidence="9" id="KW-0368">Histidine biosynthesis</keyword>
<feature type="domain" description="Aminotransferase class I/classII large" evidence="10">
    <location>
        <begin position="34"/>
        <end position="365"/>
    </location>
</feature>
<evidence type="ECO:0000256" key="3">
    <source>
        <dbReference type="ARBA" id="ARBA00007970"/>
    </source>
</evidence>
<dbReference type="Gene3D" id="3.40.640.10">
    <property type="entry name" value="Type I PLP-dependent aspartate aminotransferase-like (Major domain)"/>
    <property type="match status" value="1"/>
</dbReference>
<dbReference type="NCBIfam" id="TIGR01141">
    <property type="entry name" value="hisC"/>
    <property type="match status" value="1"/>
</dbReference>
<dbReference type="InterPro" id="IPR015424">
    <property type="entry name" value="PyrdxlP-dep_Trfase"/>
</dbReference>
<keyword evidence="5 9" id="KW-0032">Aminotransferase</keyword>
<evidence type="ECO:0000256" key="6">
    <source>
        <dbReference type="ARBA" id="ARBA00022679"/>
    </source>
</evidence>
<sequence>MQASDLAAPALRGLTPYQPGKPIAELARELGLRDIVKLASNENPLGPSPAALAAVERTLAELHRYPDGSGYALKAALAETLAVEPNQITLGNGSSELLELVARAFLTPGSAALFSEHAFAVYAIVTQATGARGVTVPAHDGSRGPRYGHDLEAMAERVDGATRVVFIANPNNPTGTYLKTAELRRFLTGLPESTLAVVDEAYFEYVEAPDYPNTLTWLADFPNLVVTRTFSKIYGLAGLRVGYAVSSPAIAELLDRVRQPFNVNGLALAAAEAALADQEHLARALRVNRAGLRQLSEALTARQLNPLPSVGNFLSFDLGRPAAPIYDALLRHGVIVRPIANYGLPQHLRVTVGTAEQNAAFLAALDRVLEP</sequence>
<dbReference type="Gene3D" id="3.90.1150.10">
    <property type="entry name" value="Aspartate Aminotransferase, domain 1"/>
    <property type="match status" value="1"/>
</dbReference>
<evidence type="ECO:0000256" key="7">
    <source>
        <dbReference type="ARBA" id="ARBA00022898"/>
    </source>
</evidence>
<dbReference type="Pfam" id="PF00155">
    <property type="entry name" value="Aminotran_1_2"/>
    <property type="match status" value="1"/>
</dbReference>
<evidence type="ECO:0000256" key="9">
    <source>
        <dbReference type="HAMAP-Rule" id="MF_01023"/>
    </source>
</evidence>
<evidence type="ECO:0000313" key="11">
    <source>
        <dbReference type="EMBL" id="CAL1241742.1"/>
    </source>
</evidence>
<keyword evidence="7 9" id="KW-0663">Pyridoxal phosphate</keyword>
<name>A0ABP1CBY5_9GAMM</name>
<keyword evidence="12" id="KW-1185">Reference proteome</keyword>
<dbReference type="InterPro" id="IPR004839">
    <property type="entry name" value="Aminotransferase_I/II_large"/>
</dbReference>
<comment type="cofactor">
    <cofactor evidence="1 9">
        <name>pyridoxal 5'-phosphate</name>
        <dbReference type="ChEBI" id="CHEBI:597326"/>
    </cofactor>
</comment>
<keyword evidence="6 9" id="KW-0808">Transferase</keyword>
<dbReference type="InterPro" id="IPR050106">
    <property type="entry name" value="HistidinolP_aminotransfase"/>
</dbReference>
<dbReference type="PANTHER" id="PTHR43643">
    <property type="entry name" value="HISTIDINOL-PHOSPHATE AMINOTRANSFERASE 2"/>
    <property type="match status" value="1"/>
</dbReference>
<dbReference type="InterPro" id="IPR015422">
    <property type="entry name" value="PyrdxlP-dep_Trfase_small"/>
</dbReference>